<feature type="compositionally biased region" description="Low complexity" evidence="1">
    <location>
        <begin position="19"/>
        <end position="38"/>
    </location>
</feature>
<evidence type="ECO:0000313" key="2">
    <source>
        <dbReference type="EnsemblMetazoa" id="AFAF010482-PA"/>
    </source>
</evidence>
<accession>A0A182QHV6</accession>
<dbReference type="VEuPathDB" id="VectorBase:AFAF010482"/>
<feature type="compositionally biased region" description="Polar residues" evidence="1">
    <location>
        <begin position="175"/>
        <end position="195"/>
    </location>
</feature>
<dbReference type="Proteomes" id="UP000075886">
    <property type="component" value="Unassembled WGS sequence"/>
</dbReference>
<dbReference type="EnsemblMetazoa" id="AFAF010482-RA">
    <property type="protein sequence ID" value="AFAF010482-PA"/>
    <property type="gene ID" value="AFAF010482"/>
</dbReference>
<protein>
    <submittedName>
        <fullName evidence="2">Uncharacterized protein</fullName>
    </submittedName>
</protein>
<feature type="compositionally biased region" description="Basic and acidic residues" evidence="1">
    <location>
        <begin position="204"/>
        <end position="222"/>
    </location>
</feature>
<organism evidence="2 3">
    <name type="scientific">Anopheles farauti</name>
    <dbReference type="NCBI Taxonomy" id="69004"/>
    <lineage>
        <taxon>Eukaryota</taxon>
        <taxon>Metazoa</taxon>
        <taxon>Ecdysozoa</taxon>
        <taxon>Arthropoda</taxon>
        <taxon>Hexapoda</taxon>
        <taxon>Insecta</taxon>
        <taxon>Pterygota</taxon>
        <taxon>Neoptera</taxon>
        <taxon>Endopterygota</taxon>
        <taxon>Diptera</taxon>
        <taxon>Nematocera</taxon>
        <taxon>Culicoidea</taxon>
        <taxon>Culicidae</taxon>
        <taxon>Anophelinae</taxon>
        <taxon>Anopheles</taxon>
    </lineage>
</organism>
<dbReference type="AlphaFoldDB" id="A0A182QHV6"/>
<keyword evidence="3" id="KW-1185">Reference proteome</keyword>
<evidence type="ECO:0000256" key="1">
    <source>
        <dbReference type="SAM" id="MobiDB-lite"/>
    </source>
</evidence>
<dbReference type="EMBL" id="AXCN02000985">
    <property type="status" value="NOT_ANNOTATED_CDS"/>
    <property type="molecule type" value="Genomic_DNA"/>
</dbReference>
<evidence type="ECO:0000313" key="3">
    <source>
        <dbReference type="Proteomes" id="UP000075886"/>
    </source>
</evidence>
<reference evidence="2" key="2">
    <citation type="submission" date="2020-05" db="UniProtKB">
        <authorList>
            <consortium name="EnsemblMetazoa"/>
        </authorList>
    </citation>
    <scope>IDENTIFICATION</scope>
    <source>
        <strain evidence="2">FAR1</strain>
    </source>
</reference>
<name>A0A182QHV6_9DIPT</name>
<sequence length="222" mass="23739">MYAAPGSTQIYLQGPSHQNSTAATTSSNVNTNSPSPSSYAQYDMYPPNRLGPGGSAFITEPYTYREYFDNQGYAPARTIYGPAVDSDGPQPATTYEGRFTKNASIYAKTITSTGLTVDLPSPDSGIGQDAITPRDQNNVPQQFDYTEPCQAPIGMVDPNAAGHIPACVANLQRNLTNNGSQPSPNTSLDGSSSTVAVAPPRSRPWHDFGRQNDADKVQIPKM</sequence>
<feature type="region of interest" description="Disordered" evidence="1">
    <location>
        <begin position="175"/>
        <end position="222"/>
    </location>
</feature>
<feature type="region of interest" description="Disordered" evidence="1">
    <location>
        <begin position="1"/>
        <end position="43"/>
    </location>
</feature>
<reference evidence="3" key="1">
    <citation type="submission" date="2014-01" db="EMBL/GenBank/DDBJ databases">
        <title>The Genome Sequence of Anopheles farauti FAR1 (V2).</title>
        <authorList>
            <consortium name="The Broad Institute Genomics Platform"/>
            <person name="Neafsey D.E."/>
            <person name="Besansky N."/>
            <person name="Howell P."/>
            <person name="Walton C."/>
            <person name="Young S.K."/>
            <person name="Zeng Q."/>
            <person name="Gargeya S."/>
            <person name="Fitzgerald M."/>
            <person name="Haas B."/>
            <person name="Abouelleil A."/>
            <person name="Allen A.W."/>
            <person name="Alvarado L."/>
            <person name="Arachchi H.M."/>
            <person name="Berlin A.M."/>
            <person name="Chapman S.B."/>
            <person name="Gainer-Dewar J."/>
            <person name="Goldberg J."/>
            <person name="Griggs A."/>
            <person name="Gujja S."/>
            <person name="Hansen M."/>
            <person name="Howarth C."/>
            <person name="Imamovic A."/>
            <person name="Ireland A."/>
            <person name="Larimer J."/>
            <person name="McCowan C."/>
            <person name="Murphy C."/>
            <person name="Pearson M."/>
            <person name="Poon T.W."/>
            <person name="Priest M."/>
            <person name="Roberts A."/>
            <person name="Saif S."/>
            <person name="Shea T."/>
            <person name="Sisk P."/>
            <person name="Sykes S."/>
            <person name="Wortman J."/>
            <person name="Nusbaum C."/>
            <person name="Birren B."/>
        </authorList>
    </citation>
    <scope>NUCLEOTIDE SEQUENCE [LARGE SCALE GENOMIC DNA]</scope>
    <source>
        <strain evidence="3">FAR1</strain>
    </source>
</reference>
<feature type="compositionally biased region" description="Polar residues" evidence="1">
    <location>
        <begin position="1"/>
        <end position="18"/>
    </location>
</feature>
<dbReference type="STRING" id="69004.A0A182QHV6"/>
<proteinExistence type="predicted"/>